<evidence type="ECO:0000313" key="2">
    <source>
        <dbReference type="EMBL" id="PAV93825.1"/>
    </source>
</evidence>
<reference evidence="2 3" key="1">
    <citation type="journal article" date="2017" name="Curr. Biol.">
        <title>Genome architecture and evolution of a unichromosomal asexual nematode.</title>
        <authorList>
            <person name="Fradin H."/>
            <person name="Zegar C."/>
            <person name="Gutwein M."/>
            <person name="Lucas J."/>
            <person name="Kovtun M."/>
            <person name="Corcoran D."/>
            <person name="Baugh L.R."/>
            <person name="Kiontke K."/>
            <person name="Gunsalus K."/>
            <person name="Fitch D.H."/>
            <person name="Piano F."/>
        </authorList>
    </citation>
    <scope>NUCLEOTIDE SEQUENCE [LARGE SCALE GENOMIC DNA]</scope>
    <source>
        <strain evidence="2">PF1309</strain>
    </source>
</reference>
<sequence>MARTWLPRASPTRSRIRSATPPPAPLWSASSTTCPRPIAISPMSTKAVRSAAICWSTTWLVPMCVPMGSMWSACALAATPRPRLSASWAAMWRGNMAT</sequence>
<keyword evidence="3" id="KW-1185">Reference proteome</keyword>
<gene>
    <name evidence="2" type="ORF">WR25_00344</name>
</gene>
<dbReference type="Proteomes" id="UP000218231">
    <property type="component" value="Unassembled WGS sequence"/>
</dbReference>
<proteinExistence type="predicted"/>
<evidence type="ECO:0000313" key="3">
    <source>
        <dbReference type="Proteomes" id="UP000218231"/>
    </source>
</evidence>
<evidence type="ECO:0000256" key="1">
    <source>
        <dbReference type="SAM" id="MobiDB-lite"/>
    </source>
</evidence>
<organism evidence="2 3">
    <name type="scientific">Diploscapter pachys</name>
    <dbReference type="NCBI Taxonomy" id="2018661"/>
    <lineage>
        <taxon>Eukaryota</taxon>
        <taxon>Metazoa</taxon>
        <taxon>Ecdysozoa</taxon>
        <taxon>Nematoda</taxon>
        <taxon>Chromadorea</taxon>
        <taxon>Rhabditida</taxon>
        <taxon>Rhabditina</taxon>
        <taxon>Rhabditomorpha</taxon>
        <taxon>Rhabditoidea</taxon>
        <taxon>Rhabditidae</taxon>
        <taxon>Diploscapter</taxon>
    </lineage>
</organism>
<protein>
    <submittedName>
        <fullName evidence="2">Uncharacterized protein</fullName>
    </submittedName>
</protein>
<comment type="caution">
    <text evidence="2">The sequence shown here is derived from an EMBL/GenBank/DDBJ whole genome shotgun (WGS) entry which is preliminary data.</text>
</comment>
<name>A0A2A2M6C2_9BILA</name>
<accession>A0A2A2M6C2</accession>
<dbReference type="EMBL" id="LIAE01004042">
    <property type="protein sequence ID" value="PAV93825.1"/>
    <property type="molecule type" value="Genomic_DNA"/>
</dbReference>
<dbReference type="AlphaFoldDB" id="A0A2A2M6C2"/>
<feature type="region of interest" description="Disordered" evidence="1">
    <location>
        <begin position="1"/>
        <end position="31"/>
    </location>
</feature>